<sequence>MTNPLTFYQIPDPKEEAKQAAETIREHHPELLEIPPKPTGWKLAFQKIMGGCNFLKNLVFANPDEFYGKNYATDELVEHSRLTARVVSIGSLLNGITNQPILFFAFKDFGNGVAIISSVILNVLIVKFTNDNGTAVAGRKYGNRAWARAGAAGMISMSILQSIAAGVGCEAMNNRPELSRLKASLLIAQQTENLENMSVTSEALESARAEYAAALREFKAMDRSAANWDTFYVRLFGAWSDRSRSWSQVSTENLSLEQRVLRLEQEAGKIKAQAKQDWQKKLAKRQELGDDVLFLQDQIPQLFTRHFDENYELRSGTETIRLAALNLNDKLMRLDIAGLGFPLFFLVLSVVTSGAACWMTLAHAEREDTAMSRDDAVGEALITYLEDLIRAAED</sequence>
<feature type="transmembrane region" description="Helical" evidence="2">
    <location>
        <begin position="339"/>
        <end position="361"/>
    </location>
</feature>
<evidence type="ECO:0000313" key="3">
    <source>
        <dbReference type="EMBL" id="MBD2544775.1"/>
    </source>
</evidence>
<keyword evidence="4" id="KW-1185">Reference proteome</keyword>
<name>A0ABR8EE56_9CYAN</name>
<dbReference type="RefSeq" id="WP_190878620.1">
    <property type="nucleotide sequence ID" value="NZ_JACJSK010000016.1"/>
</dbReference>
<reference evidence="3 4" key="1">
    <citation type="journal article" date="2020" name="ISME J.">
        <title>Comparative genomics reveals insights into cyanobacterial evolution and habitat adaptation.</title>
        <authorList>
            <person name="Chen M.Y."/>
            <person name="Teng W.K."/>
            <person name="Zhao L."/>
            <person name="Hu C.X."/>
            <person name="Zhou Y.K."/>
            <person name="Han B.P."/>
            <person name="Song L.R."/>
            <person name="Shu W.S."/>
        </authorList>
    </citation>
    <scope>NUCLEOTIDE SEQUENCE [LARGE SCALE GENOMIC DNA]</scope>
    <source>
        <strain evidence="3 4">FACHB-1370</strain>
    </source>
</reference>
<keyword evidence="1" id="KW-0175">Coiled coil</keyword>
<protein>
    <submittedName>
        <fullName evidence="3">Uncharacterized protein</fullName>
    </submittedName>
</protein>
<keyword evidence="2" id="KW-0472">Membrane</keyword>
<gene>
    <name evidence="3" type="ORF">H6G72_13195</name>
</gene>
<organism evidence="3 4">
    <name type="scientific">Planktothricoides raciborskii FACHB-1370</name>
    <dbReference type="NCBI Taxonomy" id="2949576"/>
    <lineage>
        <taxon>Bacteria</taxon>
        <taxon>Bacillati</taxon>
        <taxon>Cyanobacteriota</taxon>
        <taxon>Cyanophyceae</taxon>
        <taxon>Oscillatoriophycideae</taxon>
        <taxon>Oscillatoriales</taxon>
        <taxon>Oscillatoriaceae</taxon>
        <taxon>Planktothricoides</taxon>
    </lineage>
</organism>
<keyword evidence="2" id="KW-0812">Transmembrane</keyword>
<dbReference type="EMBL" id="JACJSK010000016">
    <property type="protein sequence ID" value="MBD2544775.1"/>
    <property type="molecule type" value="Genomic_DNA"/>
</dbReference>
<evidence type="ECO:0000313" key="4">
    <source>
        <dbReference type="Proteomes" id="UP000641954"/>
    </source>
</evidence>
<evidence type="ECO:0000256" key="1">
    <source>
        <dbReference type="SAM" id="Coils"/>
    </source>
</evidence>
<feature type="coiled-coil region" evidence="1">
    <location>
        <begin position="187"/>
        <end position="224"/>
    </location>
</feature>
<proteinExistence type="predicted"/>
<comment type="caution">
    <text evidence="3">The sequence shown here is derived from an EMBL/GenBank/DDBJ whole genome shotgun (WGS) entry which is preliminary data.</text>
</comment>
<dbReference type="Proteomes" id="UP000641954">
    <property type="component" value="Unassembled WGS sequence"/>
</dbReference>
<evidence type="ECO:0000256" key="2">
    <source>
        <dbReference type="SAM" id="Phobius"/>
    </source>
</evidence>
<accession>A0ABR8EE56</accession>
<keyword evidence="2" id="KW-1133">Transmembrane helix</keyword>